<dbReference type="Pfam" id="PF00270">
    <property type="entry name" value="DEAD"/>
    <property type="match status" value="1"/>
</dbReference>
<dbReference type="GO" id="GO:0016787">
    <property type="term" value="F:hydrolase activity"/>
    <property type="evidence" value="ECO:0007669"/>
    <property type="project" value="UniProtKB-KW"/>
</dbReference>
<dbReference type="Pfam" id="PF01131">
    <property type="entry name" value="Topoisom_bac"/>
    <property type="match status" value="1"/>
</dbReference>
<dbReference type="GO" id="GO:0006265">
    <property type="term" value="P:DNA topological change"/>
    <property type="evidence" value="ECO:0007669"/>
    <property type="project" value="UniProtKB-UniRule"/>
</dbReference>
<dbReference type="EC" id="5.6.2.-" evidence="14"/>
<proteinExistence type="inferred from homology"/>
<sequence>MVKIRYLFGCPNCNGPIDSERLLKGLPCESCLPGYSEALDIKAIYDLLVKNSTLKSYAELYYNFEMYEELSSLFKKIVGKEPWPLQKYWLRKLLRGENFSLSAPTGIGKTTTLMVYSIYRGETTLFVVPTNSLRDQICQRLKAITPDVSCGNPEDGKINVTSFYSINRNTEKYASLKPKVVIVDDADMILKSGKTTERIATILQIPQDVFDKAVQLVKLRRILSFKEDRELSQRVRELEAQVYTWRPVTQFVVSSATLRPKGSKQLALRTLAGFEPSTVQIYSRNIIDSYQDGLDLVNLLDRLGDEGALILVSRDFGRAKVKEIVNELNERGFRAIQAVSGRKFMDKFSSGEVGYLVGSASYYGVAVRGLDEPKRLKYVIFYGVPKTKLPLEDSLNNPFTALRVADALSLDVGNLRKKVLLLSPSEVQAIKFALRNSETLNGKLEELRKSLSYLKENVIEVLKSKKPSVLKLDNFTVEREGRRYFILIPDAITYIQGSGRASRILHNGFTLGLSVVLVDKPELFEILAKRVKGLSYDTEFKKFNDLDLDSIKREVTESRNGGSRSLDIKTALIVVESPTKAKTISRIFSRGVRRELYGVPVYESIIVDKNSVIVANIVASKGHVTDLTTEEVGYYGVEVDNEIRANYSPIYKCYNCLKTITKRVDSCPYCGSTLVYSSERIINAIRLLSSDVDEVYVATDPDQEGEKIAFDLYALISPYNKNVFRVTYHEITKNAILEAIRNKSWFNLNAVNSQLARRIEDRWIGFELSSALKSIIGDQNNGSGRVQGPVLGWIVDRTNEYKRNTGWMVYVKVGNYVIRRLFKSKAEAEDFVKRLNVKVLKVGEREEVVNPQPPYTTDALLIDAYNRLGISAPLTMRVAQELFESGLITYHRTDSIHISPLGVNIAKEYLIRSGLNQDFQGRSWGESGTHEAIRPTNPMDLNDLQRDIEENPFKYYIKFTWVHFKVYDLIFRRFIASQMGPAKVIYGKFRVTLTGNDEELIEVPILVEGGFSKVYPVKVYSLDGSEVTSSIRKGSSVPLLGYAEVIKLMKEKNIGRPSTYAKTVTSLIRHGYVIETKKRSFLLASKRGIKAYEVLRNNFAEFVSESRTSLLVDTIDKISKGTLDVDVFIKDLFQEVNSGIRVLINSPELKEQI</sequence>
<gene>
    <name evidence="14" type="primary">rgy</name>
    <name evidence="21" type="ORF">KN1_24350</name>
</gene>
<dbReference type="InterPro" id="IPR023405">
    <property type="entry name" value="Topo_IA_core_domain"/>
</dbReference>
<dbReference type="SMART" id="SM00436">
    <property type="entry name" value="TOP1Bc"/>
    <property type="match status" value="1"/>
</dbReference>
<dbReference type="GO" id="GO:0003677">
    <property type="term" value="F:DNA binding"/>
    <property type="evidence" value="ECO:0007669"/>
    <property type="project" value="UniProtKB-UniRule"/>
</dbReference>
<evidence type="ECO:0000256" key="13">
    <source>
        <dbReference type="ARBA" id="ARBA00049360"/>
    </source>
</evidence>
<dbReference type="SUPFAM" id="SSF56712">
    <property type="entry name" value="Prokaryotic type I DNA topoisomerase"/>
    <property type="match status" value="1"/>
</dbReference>
<dbReference type="InterPro" id="IPR013497">
    <property type="entry name" value="Topo_IA_cen"/>
</dbReference>
<keyword evidence="10 14" id="KW-0238">DNA-binding</keyword>
<dbReference type="EMBL" id="AP024597">
    <property type="protein sequence ID" value="BCU71138.1"/>
    <property type="molecule type" value="Genomic_DNA"/>
</dbReference>
<feature type="active site" description="O-(5'-phospho-DNA)-tyrosine intermediate" evidence="14">
    <location>
        <position position="890"/>
    </location>
</feature>
<dbReference type="InterPro" id="IPR006171">
    <property type="entry name" value="TOPRIM_dom"/>
</dbReference>
<keyword evidence="11 14" id="KW-0413">Isomerase</keyword>
<evidence type="ECO:0000256" key="4">
    <source>
        <dbReference type="ARBA" id="ARBA00022723"/>
    </source>
</evidence>
<evidence type="ECO:0000313" key="22">
    <source>
        <dbReference type="Proteomes" id="UP000825123"/>
    </source>
</evidence>
<dbReference type="PROSITE" id="PS50880">
    <property type="entry name" value="TOPRIM"/>
    <property type="match status" value="1"/>
</dbReference>
<feature type="domain" description="RG N-terminal-type" evidence="19">
    <location>
        <begin position="1"/>
        <end position="41"/>
    </location>
</feature>
<evidence type="ECO:0000256" key="16">
    <source>
        <dbReference type="SAM" id="Coils"/>
    </source>
</evidence>
<organism evidence="21 22">
    <name type="scientific">Stygiolobus caldivivus</name>
    <dbReference type="NCBI Taxonomy" id="2824673"/>
    <lineage>
        <taxon>Archaea</taxon>
        <taxon>Thermoproteota</taxon>
        <taxon>Thermoprotei</taxon>
        <taxon>Sulfolobales</taxon>
        <taxon>Sulfolobaceae</taxon>
        <taxon>Stygiolobus</taxon>
    </lineage>
</organism>
<evidence type="ECO:0000259" key="19">
    <source>
        <dbReference type="PROSITE" id="PS52036"/>
    </source>
</evidence>
<feature type="domain" description="Helicase ATP-binding" evidence="18">
    <location>
        <begin position="90"/>
        <end position="276"/>
    </location>
</feature>
<dbReference type="GO" id="GO:0160097">
    <property type="term" value="F:reverse gyrase activity"/>
    <property type="evidence" value="ECO:0007669"/>
    <property type="project" value="UniProtKB-UniRule"/>
</dbReference>
<comment type="function">
    <text evidence="14">Modifies the topological state of DNA by introducing positive supercoils in an ATP-dependent process, increasing the linking number in steps of +1. Binds to single-stranded DNA, transiently cleaves and then rejoins the ends, introducing a positive supercoil in the process. The scissile phosphodiester is attacked by the catalytic tyrosine of the enzyme, resulting in the formation of a DNA-(5'-phosphotyrosyl)-enzyme intermediate. Probably involved in rewinding DNA strands in regions of the chromosome that have opened up to allow replication, transcription, DNA repair and/or for DNA protection.</text>
</comment>
<evidence type="ECO:0000256" key="10">
    <source>
        <dbReference type="ARBA" id="ARBA00023125"/>
    </source>
</evidence>
<dbReference type="PRINTS" id="PR00417">
    <property type="entry name" value="PRTPISMRASEI"/>
</dbReference>
<dbReference type="PROSITE" id="PS52037">
    <property type="entry name" value="ZF_RG_C"/>
    <property type="match status" value="1"/>
</dbReference>
<comment type="similarity">
    <text evidence="12 14">In the N-terminal section; belongs to the DEAD box helicase family. DDVD subfamily.</text>
</comment>
<dbReference type="PROSITE" id="PS52036">
    <property type="entry name" value="ZF_RG_N"/>
    <property type="match status" value="1"/>
</dbReference>
<keyword evidence="9 14" id="KW-0799">Topoisomerase</keyword>
<dbReference type="Pfam" id="PF01751">
    <property type="entry name" value="Toprim"/>
    <property type="match status" value="1"/>
</dbReference>
<dbReference type="CDD" id="cd18798">
    <property type="entry name" value="SF2_C_reverse_gyrase"/>
    <property type="match status" value="1"/>
</dbReference>
<name>A0A8D5U928_9CREN</name>
<reference evidence="21 22" key="1">
    <citation type="submission" date="2021-04" db="EMBL/GenBank/DDBJ databases">
        <title>Complete genome sequence of Stygiolobus sp. KN-1.</title>
        <authorList>
            <person name="Nakamura K."/>
            <person name="Sakai H."/>
            <person name="Kurosawa N."/>
        </authorList>
    </citation>
    <scope>NUCLEOTIDE SEQUENCE [LARGE SCALE GENOMIC DNA]</scope>
    <source>
        <strain evidence="21 22">KN-1</strain>
    </source>
</reference>
<evidence type="ECO:0000256" key="12">
    <source>
        <dbReference type="ARBA" id="ARBA00043976"/>
    </source>
</evidence>
<dbReference type="SMART" id="SM00493">
    <property type="entry name" value="TOPRIM"/>
    <property type="match status" value="1"/>
</dbReference>
<dbReference type="PROSITE" id="PS52039">
    <property type="entry name" value="TOPO_IA_2"/>
    <property type="match status" value="1"/>
</dbReference>
<dbReference type="SMART" id="SM00487">
    <property type="entry name" value="DEXDc"/>
    <property type="match status" value="1"/>
</dbReference>
<comment type="catalytic activity">
    <reaction evidence="13 14 15">
        <text>ATP + H2O = ADP + phosphate + H(+)</text>
        <dbReference type="Rhea" id="RHEA:13065"/>
        <dbReference type="ChEBI" id="CHEBI:15377"/>
        <dbReference type="ChEBI" id="CHEBI:15378"/>
        <dbReference type="ChEBI" id="CHEBI:30616"/>
        <dbReference type="ChEBI" id="CHEBI:43474"/>
        <dbReference type="ChEBI" id="CHEBI:456216"/>
    </reaction>
</comment>
<keyword evidence="8 14" id="KW-0067">ATP-binding</keyword>
<keyword evidence="5 14" id="KW-0547">Nucleotide-binding</keyword>
<dbReference type="InterPro" id="IPR003601">
    <property type="entry name" value="Topo_IA_2"/>
</dbReference>
<dbReference type="InterPro" id="IPR013824">
    <property type="entry name" value="Topo_IA_cen_sub1"/>
</dbReference>
<dbReference type="InterPro" id="IPR013826">
    <property type="entry name" value="Topo_IA_cen_sub3"/>
</dbReference>
<evidence type="ECO:0000259" key="20">
    <source>
        <dbReference type="PROSITE" id="PS52039"/>
    </source>
</evidence>
<dbReference type="InterPro" id="IPR005736">
    <property type="entry name" value="Reverse_gyrase"/>
</dbReference>
<evidence type="ECO:0000256" key="5">
    <source>
        <dbReference type="ARBA" id="ARBA00022741"/>
    </source>
</evidence>
<evidence type="ECO:0000313" key="21">
    <source>
        <dbReference type="EMBL" id="BCU71138.1"/>
    </source>
</evidence>
<comment type="domain">
    <text evidence="14">Introduction of positive supercoils requires the cooperation of both domains. The helicase-like domain probably does not directly unwind DNA, but more likely acts by driving ATP-dependent conformational changes within the whole enzyme. A beta hairpin in the 'latch' region of the N-terminal domain plays a regulatory role in the enzyme, repressing topoisomerase activity in the absence of ATP and preventing the enzyme from acting as an ATP-independent relaxing enzyme; it also helps to coordinate nucleotide hydrolysis by the ATPase domain with the supercoiling activity of the topoisomerase domain.</text>
</comment>
<evidence type="ECO:0000256" key="7">
    <source>
        <dbReference type="ARBA" id="ARBA00022833"/>
    </source>
</evidence>
<protein>
    <recommendedName>
        <fullName evidence="14 15">Reverse gyrase</fullName>
        <ecNumber evidence="14">5.6.2.-</ecNumber>
    </recommendedName>
</protein>
<dbReference type="GO" id="GO:0005737">
    <property type="term" value="C:cytoplasm"/>
    <property type="evidence" value="ECO:0007669"/>
    <property type="project" value="UniProtKB-SubCell"/>
</dbReference>
<evidence type="ECO:0000256" key="8">
    <source>
        <dbReference type="ARBA" id="ARBA00022840"/>
    </source>
</evidence>
<evidence type="ECO:0000256" key="3">
    <source>
        <dbReference type="ARBA" id="ARBA00022490"/>
    </source>
</evidence>
<dbReference type="Gene3D" id="2.60.510.20">
    <property type="match status" value="1"/>
</dbReference>
<dbReference type="InterPro" id="IPR003602">
    <property type="entry name" value="Topo_IA_DNA-bd_dom"/>
</dbReference>
<comment type="similarity">
    <text evidence="14">In the C-terminal section; belongs to the type IA topoisomerase family.</text>
</comment>
<keyword evidence="22" id="KW-1185">Reference proteome</keyword>
<feature type="binding site" evidence="14">
    <location>
        <position position="86"/>
    </location>
    <ligand>
        <name>ATP</name>
        <dbReference type="ChEBI" id="CHEBI:30616"/>
    </ligand>
</feature>
<dbReference type="SUPFAM" id="SSF52540">
    <property type="entry name" value="P-loop containing nucleoside triphosphate hydrolases"/>
    <property type="match status" value="2"/>
</dbReference>
<dbReference type="GeneID" id="66164159"/>
<feature type="domain" description="Toprim" evidence="17">
    <location>
        <begin position="570"/>
        <end position="731"/>
    </location>
</feature>
<evidence type="ECO:0000256" key="11">
    <source>
        <dbReference type="ARBA" id="ARBA00023235"/>
    </source>
</evidence>
<dbReference type="PANTHER" id="PTHR43505">
    <property type="entry name" value="REVERSE GYRASE"/>
    <property type="match status" value="1"/>
</dbReference>
<evidence type="ECO:0000256" key="9">
    <source>
        <dbReference type="ARBA" id="ARBA00023029"/>
    </source>
</evidence>
<dbReference type="GO" id="GO:0006260">
    <property type="term" value="P:DNA replication"/>
    <property type="evidence" value="ECO:0007669"/>
    <property type="project" value="UniProtKB-UniRule"/>
</dbReference>
<keyword evidence="4 14" id="KW-0479">Metal-binding</keyword>
<comment type="function">
    <text evidence="15">Modifies the topological state of DNA by introducing positive supercoils in an ATP-dependent process, increasing the linking number in steps of +1. Binds to single-stranded DNA, transiently cleaves and then rejoins the ends, introducing a positive supercoil in the process. The scissile phosphodiester is attacked by the catalytic tyrosine of the enzyme, resulting in the formation of a DNA-(5'-phosphotyrosyl)-enzyme intermediate. Involved in rewinding DNA strands in regions of the chromosome that have opened up to allow replication, transcription, DNA repair and/or for DNA protection.</text>
</comment>
<keyword evidence="14" id="KW-0378">Hydrolase</keyword>
<comment type="miscellaneous">
    <text evidence="14">This enzyme is the only unique feature of hyperthermophilic bacteria/archaea known and seems to be essential for adaptation to life at high temperatures. It may play a role in stabilization of DNA at high temperatures.</text>
</comment>
<evidence type="ECO:0000256" key="2">
    <source>
        <dbReference type="ARBA" id="ARBA00011245"/>
    </source>
</evidence>
<evidence type="ECO:0000256" key="6">
    <source>
        <dbReference type="ARBA" id="ARBA00022771"/>
    </source>
</evidence>
<dbReference type="Pfam" id="PF17915">
    <property type="entry name" value="zf_Rg"/>
    <property type="match status" value="1"/>
</dbReference>
<dbReference type="GO" id="GO:0008094">
    <property type="term" value="F:ATP-dependent activity, acting on DNA"/>
    <property type="evidence" value="ECO:0007669"/>
    <property type="project" value="UniProtKB-UniRule"/>
</dbReference>
<dbReference type="InterPro" id="IPR011545">
    <property type="entry name" value="DEAD/DEAH_box_helicase_dom"/>
</dbReference>
<dbReference type="HAMAP" id="MF_01125">
    <property type="entry name" value="Reverse_gyrase"/>
    <property type="match status" value="1"/>
</dbReference>
<comment type="cofactor">
    <cofactor evidence="14">
        <name>Zn(2+)</name>
        <dbReference type="ChEBI" id="CHEBI:29105"/>
    </cofactor>
    <text evidence="14">Binds 1 or 2 zinc ions per subunit.</text>
</comment>
<keyword evidence="6 14" id="KW-0863">Zinc-finger</keyword>
<dbReference type="RefSeq" id="WP_221287881.1">
    <property type="nucleotide sequence ID" value="NZ_AP024597.1"/>
</dbReference>
<comment type="subcellular location">
    <subcellularLocation>
        <location evidence="1 14">Cytoplasm</location>
    </subcellularLocation>
</comment>
<evidence type="ECO:0000259" key="17">
    <source>
        <dbReference type="PROSITE" id="PS50880"/>
    </source>
</evidence>
<accession>A0A8D5U928</accession>
<dbReference type="Gene3D" id="1.10.290.10">
    <property type="entry name" value="Topoisomerase I, domain 4"/>
    <property type="match status" value="1"/>
</dbReference>
<evidence type="ECO:0000256" key="1">
    <source>
        <dbReference type="ARBA" id="ARBA00004496"/>
    </source>
</evidence>
<dbReference type="Proteomes" id="UP000825123">
    <property type="component" value="Chromosome"/>
</dbReference>
<dbReference type="AlphaFoldDB" id="A0A8D5U928"/>
<dbReference type="CDD" id="cd00186">
    <property type="entry name" value="TOP1Ac"/>
    <property type="match status" value="1"/>
</dbReference>
<dbReference type="InterPro" id="IPR014001">
    <property type="entry name" value="Helicase_ATP-bd"/>
</dbReference>
<dbReference type="GO" id="GO:0005524">
    <property type="term" value="F:ATP binding"/>
    <property type="evidence" value="ECO:0007669"/>
    <property type="project" value="UniProtKB-UniRule"/>
</dbReference>
<dbReference type="Gene3D" id="3.40.50.140">
    <property type="match status" value="1"/>
</dbReference>
<feature type="domain" description="Topo IA-type catalytic" evidence="20">
    <location>
        <begin position="747"/>
        <end position="1141"/>
    </location>
</feature>
<dbReference type="KEGG" id="csty:KN1_24350"/>
<keyword evidence="3 14" id="KW-0963">Cytoplasm</keyword>
<dbReference type="InterPro" id="IPR027417">
    <property type="entry name" value="P-loop_NTPase"/>
</dbReference>
<evidence type="ECO:0000256" key="14">
    <source>
        <dbReference type="HAMAP-Rule" id="MF_01125"/>
    </source>
</evidence>
<dbReference type="PANTHER" id="PTHR43505:SF1">
    <property type="entry name" value="REVERSE GYRASE"/>
    <property type="match status" value="1"/>
</dbReference>
<comment type="subunit">
    <text evidence="2 14">Monomer.</text>
</comment>
<evidence type="ECO:0000256" key="15">
    <source>
        <dbReference type="RuleBase" id="RU004026"/>
    </source>
</evidence>
<feature type="coiled-coil region" evidence="16">
    <location>
        <begin position="430"/>
        <end position="457"/>
    </location>
</feature>
<dbReference type="Gene3D" id="1.10.460.10">
    <property type="entry name" value="Topoisomerase I, domain 2"/>
    <property type="match status" value="1"/>
</dbReference>
<dbReference type="NCBIfam" id="TIGR01054">
    <property type="entry name" value="rgy"/>
    <property type="match status" value="1"/>
</dbReference>
<keyword evidence="7 14" id="KW-0862">Zinc</keyword>
<dbReference type="GO" id="GO:0008270">
    <property type="term" value="F:zinc ion binding"/>
    <property type="evidence" value="ECO:0007669"/>
    <property type="project" value="UniProtKB-UniRule"/>
</dbReference>
<dbReference type="PROSITE" id="PS51192">
    <property type="entry name" value="HELICASE_ATP_BIND_1"/>
    <property type="match status" value="1"/>
</dbReference>
<dbReference type="InterPro" id="IPR040569">
    <property type="entry name" value="Znf_Rg"/>
</dbReference>
<dbReference type="Gene3D" id="3.40.50.300">
    <property type="entry name" value="P-loop containing nucleotide triphosphate hydrolases"/>
    <property type="match status" value="4"/>
</dbReference>
<dbReference type="SMART" id="SM00437">
    <property type="entry name" value="TOP1Ac"/>
    <property type="match status" value="1"/>
</dbReference>
<evidence type="ECO:0000259" key="18">
    <source>
        <dbReference type="PROSITE" id="PS51192"/>
    </source>
</evidence>
<feature type="region of interest" description="Topoisomerase I" evidence="14">
    <location>
        <begin position="566"/>
        <end position="1153"/>
    </location>
</feature>
<keyword evidence="16" id="KW-0175">Coiled coil</keyword>